<geneLocation type="plasmid" evidence="1">
    <name>pZYJ04</name>
</geneLocation>
<sequence length="127" mass="14710">MKEAKKTSFSMSANTARVLERNRLLSDRSARLNQIVARYDMLVANERQMVAVLADNDFLGFVIAEWLEVYPIQLSLPWIVDMVYQERKLDGYDVPDEGEYTRLVESLKKLTLTQQVALVELIETRRA</sequence>
<keyword evidence="1" id="KW-0614">Plasmid</keyword>
<dbReference type="AlphaFoldDB" id="A0AAU8C850"/>
<evidence type="ECO:0000313" key="1">
    <source>
        <dbReference type="EMBL" id="XCF12257.1"/>
    </source>
</evidence>
<proteinExistence type="predicted"/>
<dbReference type="KEGG" id="suly:ABM428_17540"/>
<name>A0AAU8C850_9RHOB</name>
<protein>
    <submittedName>
        <fullName evidence="1">Uncharacterized protein</fullName>
    </submittedName>
</protein>
<accession>A0AAU8C850</accession>
<reference evidence="1" key="1">
    <citation type="journal article" date="2020" name="Int. J. Syst. Evol. Microbiol.">
        <title>Notification of changes in taxonomic opinion previously published outside the IJSEM.</title>
        <authorList>
            <person name="Oren A."/>
            <person name="Garrity G."/>
        </authorList>
    </citation>
    <scope>NUCLEOTIDE SEQUENCE</scope>
    <source>
        <strain evidence="1">TCYB15</strain>
    </source>
</reference>
<reference evidence="1" key="2">
    <citation type="submission" date="2024-06" db="EMBL/GenBank/DDBJ databases">
        <authorList>
            <person name="Deng Y."/>
        </authorList>
    </citation>
    <scope>NUCLEOTIDE SEQUENCE</scope>
    <source>
        <strain evidence="1">TCYB15</strain>
        <plasmid evidence="1">pZYJ04</plasmid>
    </source>
</reference>
<organism evidence="1">
    <name type="scientific">Sulfitobacter sp. TCYB15</name>
    <dbReference type="NCBI Taxonomy" id="3229275"/>
    <lineage>
        <taxon>Bacteria</taxon>
        <taxon>Pseudomonadati</taxon>
        <taxon>Pseudomonadota</taxon>
        <taxon>Alphaproteobacteria</taxon>
        <taxon>Rhodobacterales</taxon>
        <taxon>Roseobacteraceae</taxon>
        <taxon>Sulfitobacter</taxon>
    </lineage>
</organism>
<gene>
    <name evidence="1" type="ORF">ABM428_17540</name>
</gene>
<dbReference type="EMBL" id="CP159197">
    <property type="protein sequence ID" value="XCF12257.1"/>
    <property type="molecule type" value="Genomic_DNA"/>
</dbReference>
<dbReference type="RefSeq" id="WP_132998258.1">
    <property type="nucleotide sequence ID" value="NZ_CP159197.1"/>
</dbReference>